<name>A0A1G7TIF9_9ACTN</name>
<accession>A0A1G7TIF9</accession>
<sequence>MAGATGVVGAHVVRLAADAGHDVVPLSRATGTDVATGAGLPDALDGADAVVDVLNVSTQQTDVAQRWFRRTTEHLSALARHLVTLSIVGIDGAASGYYAGKVAQEQALAAGPAPWTLLRATQFHEFPGQMAQRLGRGPFVVVPAMRIATVAAAEVAAELVRLAGGPPQGRVPDLAGPEDAELADLVRRELTAQRRRRLVLRVPLPGVEGRRMRHGLLPGPGARRVGPTFEDWLSSR</sequence>
<keyword evidence="2" id="KW-1185">Reference proteome</keyword>
<organism evidence="1 2">
    <name type="scientific">Klenkia brasiliensis</name>
    <dbReference type="NCBI Taxonomy" id="333142"/>
    <lineage>
        <taxon>Bacteria</taxon>
        <taxon>Bacillati</taxon>
        <taxon>Actinomycetota</taxon>
        <taxon>Actinomycetes</taxon>
        <taxon>Geodermatophilales</taxon>
        <taxon>Geodermatophilaceae</taxon>
        <taxon>Klenkia</taxon>
    </lineage>
</organism>
<dbReference type="InterPro" id="IPR036291">
    <property type="entry name" value="NAD(P)-bd_dom_sf"/>
</dbReference>
<dbReference type="AlphaFoldDB" id="A0A1G7TIF9"/>
<dbReference type="SUPFAM" id="SSF51735">
    <property type="entry name" value="NAD(P)-binding Rossmann-fold domains"/>
    <property type="match status" value="1"/>
</dbReference>
<dbReference type="EMBL" id="FNCF01000003">
    <property type="protein sequence ID" value="SDG35113.1"/>
    <property type="molecule type" value="Genomic_DNA"/>
</dbReference>
<evidence type="ECO:0000313" key="1">
    <source>
        <dbReference type="EMBL" id="SDG35113.1"/>
    </source>
</evidence>
<protein>
    <submittedName>
        <fullName evidence="1">Uncharacterized conserved protein YbjT, contains NAD(P)-binding and DUF2867 domains</fullName>
    </submittedName>
</protein>
<gene>
    <name evidence="1" type="ORF">SAMN05660324_2493</name>
</gene>
<dbReference type="Proteomes" id="UP000198863">
    <property type="component" value="Unassembled WGS sequence"/>
</dbReference>
<proteinExistence type="predicted"/>
<evidence type="ECO:0000313" key="2">
    <source>
        <dbReference type="Proteomes" id="UP000198863"/>
    </source>
</evidence>
<dbReference type="Gene3D" id="3.40.50.720">
    <property type="entry name" value="NAD(P)-binding Rossmann-like Domain"/>
    <property type="match status" value="1"/>
</dbReference>
<reference evidence="2" key="1">
    <citation type="submission" date="2016-10" db="EMBL/GenBank/DDBJ databases">
        <authorList>
            <person name="Varghese N."/>
            <person name="Submissions S."/>
        </authorList>
    </citation>
    <scope>NUCLEOTIDE SEQUENCE [LARGE SCALE GENOMIC DNA]</scope>
    <source>
        <strain evidence="2">DSM 44526</strain>
    </source>
</reference>